<dbReference type="NCBIfam" id="TIGR02212">
    <property type="entry name" value="lolCE"/>
    <property type="match status" value="1"/>
</dbReference>
<evidence type="ECO:0000256" key="7">
    <source>
        <dbReference type="ARBA" id="ARBA00023136"/>
    </source>
</evidence>
<keyword evidence="11" id="KW-0449">Lipoprotein</keyword>
<keyword evidence="6 8" id="KW-1133">Transmembrane helix</keyword>
<feature type="domain" description="MacB-like periplasmic core" evidence="10">
    <location>
        <begin position="35"/>
        <end position="249"/>
    </location>
</feature>
<reference evidence="11 12" key="1">
    <citation type="submission" date="2019-12" db="EMBL/GenBank/DDBJ databases">
        <title>Strain KN286 was isolated from seawater, which was collected from Caroline Seamount in the tropical western Pacific.</title>
        <authorList>
            <person name="Wang Q."/>
        </authorList>
    </citation>
    <scope>NUCLEOTIDE SEQUENCE [LARGE SCALE GENOMIC DNA]</scope>
    <source>
        <strain evidence="11 12">KN286</strain>
    </source>
</reference>
<dbReference type="EMBL" id="WUWG01000003">
    <property type="protein sequence ID" value="MXU65377.1"/>
    <property type="molecule type" value="Genomic_DNA"/>
</dbReference>
<dbReference type="Pfam" id="PF02687">
    <property type="entry name" value="FtsX"/>
    <property type="match status" value="1"/>
</dbReference>
<evidence type="ECO:0000259" key="10">
    <source>
        <dbReference type="Pfam" id="PF12704"/>
    </source>
</evidence>
<feature type="transmembrane region" description="Helical" evidence="8">
    <location>
        <begin position="395"/>
        <end position="416"/>
    </location>
</feature>
<protein>
    <submittedName>
        <fullName evidence="11">Lipoprotein-releasing ABC transporter permease subunit</fullName>
    </submittedName>
</protein>
<keyword evidence="7 8" id="KW-0472">Membrane</keyword>
<dbReference type="PANTHER" id="PTHR30489:SF0">
    <property type="entry name" value="LIPOPROTEIN-RELEASING SYSTEM TRANSMEMBRANE PROTEIN LOLE"/>
    <property type="match status" value="1"/>
</dbReference>
<evidence type="ECO:0000259" key="9">
    <source>
        <dbReference type="Pfam" id="PF02687"/>
    </source>
</evidence>
<keyword evidence="3" id="KW-0813">Transport</keyword>
<organism evidence="11 12">
    <name type="scientific">Oceanomicrobium pacificus</name>
    <dbReference type="NCBI Taxonomy" id="2692916"/>
    <lineage>
        <taxon>Bacteria</taxon>
        <taxon>Pseudomonadati</taxon>
        <taxon>Pseudomonadota</taxon>
        <taxon>Alphaproteobacteria</taxon>
        <taxon>Rhodobacterales</taxon>
        <taxon>Paracoccaceae</taxon>
        <taxon>Oceanomicrobium</taxon>
    </lineage>
</organism>
<feature type="transmembrane region" description="Helical" evidence="8">
    <location>
        <begin position="284"/>
        <end position="308"/>
    </location>
</feature>
<dbReference type="PANTHER" id="PTHR30489">
    <property type="entry name" value="LIPOPROTEIN-RELEASING SYSTEM TRANSMEMBRANE PROTEIN LOLE"/>
    <property type="match status" value="1"/>
</dbReference>
<keyword evidence="5 8" id="KW-0812">Transmembrane</keyword>
<evidence type="ECO:0000256" key="5">
    <source>
        <dbReference type="ARBA" id="ARBA00022692"/>
    </source>
</evidence>
<evidence type="ECO:0000256" key="6">
    <source>
        <dbReference type="ARBA" id="ARBA00022989"/>
    </source>
</evidence>
<comment type="similarity">
    <text evidence="2">Belongs to the ABC-4 integral membrane protein family. LolC/E subfamily.</text>
</comment>
<dbReference type="GO" id="GO:0044874">
    <property type="term" value="P:lipoprotein localization to outer membrane"/>
    <property type="evidence" value="ECO:0007669"/>
    <property type="project" value="TreeGrafter"/>
</dbReference>
<gene>
    <name evidence="11" type="ORF">GSH16_07945</name>
</gene>
<evidence type="ECO:0000256" key="3">
    <source>
        <dbReference type="ARBA" id="ARBA00022448"/>
    </source>
</evidence>
<dbReference type="InterPro" id="IPR051447">
    <property type="entry name" value="Lipoprotein-release_system"/>
</dbReference>
<evidence type="ECO:0000256" key="4">
    <source>
        <dbReference type="ARBA" id="ARBA00022475"/>
    </source>
</evidence>
<keyword evidence="4" id="KW-1003">Cell membrane</keyword>
<evidence type="ECO:0000256" key="2">
    <source>
        <dbReference type="ARBA" id="ARBA00005236"/>
    </source>
</evidence>
<evidence type="ECO:0000313" key="12">
    <source>
        <dbReference type="Proteomes" id="UP000436016"/>
    </source>
</evidence>
<feature type="transmembrane region" description="Helical" evidence="8">
    <location>
        <begin position="30"/>
        <end position="56"/>
    </location>
</feature>
<dbReference type="InterPro" id="IPR011925">
    <property type="entry name" value="LolCE_TM"/>
</dbReference>
<keyword evidence="12" id="KW-1185">Reference proteome</keyword>
<dbReference type="InterPro" id="IPR003838">
    <property type="entry name" value="ABC3_permease_C"/>
</dbReference>
<dbReference type="GO" id="GO:0042953">
    <property type="term" value="P:lipoprotein transport"/>
    <property type="evidence" value="ECO:0007669"/>
    <property type="project" value="InterPro"/>
</dbReference>
<evidence type="ECO:0000313" key="11">
    <source>
        <dbReference type="EMBL" id="MXU65377.1"/>
    </source>
</evidence>
<proteinExistence type="inferred from homology"/>
<dbReference type="GO" id="GO:0098797">
    <property type="term" value="C:plasma membrane protein complex"/>
    <property type="evidence" value="ECO:0007669"/>
    <property type="project" value="TreeGrafter"/>
</dbReference>
<name>A0A6B0TLI8_9RHOB</name>
<dbReference type="RefSeq" id="WP_160853799.1">
    <property type="nucleotide sequence ID" value="NZ_WUWG01000003.1"/>
</dbReference>
<feature type="transmembrane region" description="Helical" evidence="8">
    <location>
        <begin position="329"/>
        <end position="358"/>
    </location>
</feature>
<comment type="caution">
    <text evidence="11">The sequence shown here is derived from an EMBL/GenBank/DDBJ whole genome shotgun (WGS) entry which is preliminary data.</text>
</comment>
<comment type="subcellular location">
    <subcellularLocation>
        <location evidence="1">Cell membrane</location>
        <topology evidence="1">Multi-pass membrane protein</topology>
    </subcellularLocation>
</comment>
<dbReference type="AlphaFoldDB" id="A0A6B0TLI8"/>
<dbReference type="InterPro" id="IPR025857">
    <property type="entry name" value="MacB_PCD"/>
</dbReference>
<sequence length="427" mass="47063">MAATRPFAGFEWAIAWRYLRARRKDGGISVIAWYALIGVMLGVGTLIVVQAVMYGFREEFTDRILGANAHVTVYSALYEDANGNRSRAITDYDDLTARVAAVPGVTRAAPIIRGQVMASGNERNAGVEVYGERPEDMQTLPLIANPETAEGDLSRFPEGIAVGQGVARELGLRVGDFITLISPNGVKTAFGTAPRINDYEVVYIFSVGRYDIDRTRVYLPFDEAQSYFDREGTADEIEVLVQSPQEVDQYYLPIIEAAGGQNLVWTWKDASGAFLSALDVERRVMFIILSLVVLIAAMNIISGLVMLVKNKGRDIGILRTMGLSQGSILRIFFICGSMIGVIGTFLGVILGCLFAYYIQDIQALVEWISGGQVWDPEIRFLTEIPARLRWQDVSAAMLMALGLSFVITIFPARAAARMNPVEALRYE</sequence>
<evidence type="ECO:0000256" key="1">
    <source>
        <dbReference type="ARBA" id="ARBA00004651"/>
    </source>
</evidence>
<dbReference type="Pfam" id="PF12704">
    <property type="entry name" value="MacB_PCD"/>
    <property type="match status" value="1"/>
</dbReference>
<feature type="domain" description="ABC3 transporter permease C-terminal" evidence="9">
    <location>
        <begin position="287"/>
        <end position="420"/>
    </location>
</feature>
<evidence type="ECO:0000256" key="8">
    <source>
        <dbReference type="SAM" id="Phobius"/>
    </source>
</evidence>
<accession>A0A6B0TLI8</accession>
<dbReference type="Proteomes" id="UP000436016">
    <property type="component" value="Unassembled WGS sequence"/>
</dbReference>